<reference evidence="2 3" key="1">
    <citation type="submission" date="2019-01" db="EMBL/GenBank/DDBJ databases">
        <authorList>
            <consortium name="Pathogen Informatics"/>
        </authorList>
    </citation>
    <scope>NUCLEOTIDE SEQUENCE [LARGE SCALE GENOMIC DNA]</scope>
    <source>
        <strain evidence="2 3">NCTC10142</strain>
        <plasmid evidence="3">13</plasmid>
    </source>
</reference>
<dbReference type="EMBL" id="LR214986">
    <property type="protein sequence ID" value="VEU64441.1"/>
    <property type="molecule type" value="Genomic_DNA"/>
</dbReference>
<evidence type="ECO:0000313" key="3">
    <source>
        <dbReference type="Proteomes" id="UP000289506"/>
    </source>
</evidence>
<sequence>MQLNKELNKENIDINKFTEYSQSSIKSILDKAIEKHKQIILTGAPGTGKTYNVRSYVNDQIEPNEKRSEFVQFHPSYDYSDFIEGLRPVILDEATIEEPTFVKMDGIFKAFCRKVVSENYDKIKAKNPTEVNLPFSDLYKKYEDNCTDKYFFIIDEINRADLSKVFGELMFGLEKSYRGIENSFQTQYKNLKTYEILTNGKGKIIDFDCFSKGFFIPKNLYIIGTMNDIDKSVESFDFALRRRFKWIEIKANEVAHISLTEILNNSSPEQINTLVDKIKKMNNVISDSVEGRKLGLSEAYHIGHAYFKKVDLNNPLSLKNIFNKNIVPILKEYTRGRQQSDINDFIAKCAEALEV</sequence>
<dbReference type="RefSeq" id="WP_129720426.1">
    <property type="nucleotide sequence ID" value="NZ_LR214986.1"/>
</dbReference>
<protein>
    <submittedName>
        <fullName evidence="2">5-methylcytosine-specific restriction enzyme B</fullName>
        <ecNumber evidence="2">3.1.21.-</ecNumber>
    </submittedName>
</protein>
<keyword evidence="2" id="KW-0378">Hydrolase</keyword>
<dbReference type="EC" id="3.1.21.-" evidence="2"/>
<evidence type="ECO:0000313" key="2">
    <source>
        <dbReference type="EMBL" id="VEU64441.1"/>
    </source>
</evidence>
<geneLocation type="plasmid" evidence="2 3">
    <name>13</name>
</geneLocation>
<accession>A0A449AHH0</accession>
<dbReference type="PANTHER" id="PTHR37291">
    <property type="entry name" value="5-METHYLCYTOSINE-SPECIFIC RESTRICTION ENZYME B"/>
    <property type="match status" value="1"/>
</dbReference>
<gene>
    <name evidence="2" type="primary">mcrB_1</name>
    <name evidence="2" type="ORF">NCTC10142_00181</name>
</gene>
<dbReference type="AlphaFoldDB" id="A0A449AHH0"/>
<dbReference type="PANTHER" id="PTHR37291:SF1">
    <property type="entry name" value="TYPE IV METHYL-DIRECTED RESTRICTION ENZYME ECOKMCRB SUBUNIT"/>
    <property type="match status" value="1"/>
</dbReference>
<dbReference type="SUPFAM" id="SSF52540">
    <property type="entry name" value="P-loop containing nucleoside triphosphate hydrolases"/>
    <property type="match status" value="1"/>
</dbReference>
<dbReference type="Pfam" id="PF07728">
    <property type="entry name" value="AAA_5"/>
    <property type="match status" value="1"/>
</dbReference>
<keyword evidence="2" id="KW-0614">Plasmid</keyword>
<dbReference type="InterPro" id="IPR052934">
    <property type="entry name" value="Methyl-DNA_Rec/Restrict_Enz"/>
</dbReference>
<dbReference type="GO" id="GO:0016887">
    <property type="term" value="F:ATP hydrolysis activity"/>
    <property type="evidence" value="ECO:0007669"/>
    <property type="project" value="InterPro"/>
</dbReference>
<dbReference type="InterPro" id="IPR027417">
    <property type="entry name" value="P-loop_NTPase"/>
</dbReference>
<proteinExistence type="predicted"/>
<dbReference type="InterPro" id="IPR011704">
    <property type="entry name" value="ATPase_dyneun-rel_AAA"/>
</dbReference>
<dbReference type="Gene3D" id="3.40.50.300">
    <property type="entry name" value="P-loop containing nucleotide triphosphate hydrolases"/>
    <property type="match status" value="1"/>
</dbReference>
<evidence type="ECO:0000259" key="1">
    <source>
        <dbReference type="Pfam" id="PF07728"/>
    </source>
</evidence>
<dbReference type="GO" id="GO:0005524">
    <property type="term" value="F:ATP binding"/>
    <property type="evidence" value="ECO:0007669"/>
    <property type="project" value="InterPro"/>
</dbReference>
<dbReference type="Proteomes" id="UP000289506">
    <property type="component" value="Plasmid 13"/>
</dbReference>
<feature type="domain" description="ATPase dynein-related AAA" evidence="1">
    <location>
        <begin position="39"/>
        <end position="244"/>
    </location>
</feature>
<organism evidence="2 3">
    <name type="scientific">Mycoplasmopsis cynos</name>
    <dbReference type="NCBI Taxonomy" id="171284"/>
    <lineage>
        <taxon>Bacteria</taxon>
        <taxon>Bacillati</taxon>
        <taxon>Mycoplasmatota</taxon>
        <taxon>Mycoplasmoidales</taxon>
        <taxon>Metamycoplasmataceae</taxon>
        <taxon>Mycoplasmopsis</taxon>
    </lineage>
</organism>
<name>A0A449AHH0_9BACT</name>